<comment type="caution">
    <text evidence="4">The sequence shown here is derived from an EMBL/GenBank/DDBJ whole genome shotgun (WGS) entry which is preliminary data.</text>
</comment>
<feature type="non-terminal residue" evidence="4">
    <location>
        <position position="239"/>
    </location>
</feature>
<evidence type="ECO:0000313" key="5">
    <source>
        <dbReference type="Proteomes" id="UP001432027"/>
    </source>
</evidence>
<dbReference type="GO" id="GO:0007165">
    <property type="term" value="P:signal transduction"/>
    <property type="evidence" value="ECO:0007669"/>
    <property type="project" value="TreeGrafter"/>
</dbReference>
<accession>A0AAV5TA53</accession>
<evidence type="ECO:0000256" key="1">
    <source>
        <dbReference type="ARBA" id="ARBA00010646"/>
    </source>
</evidence>
<dbReference type="PANTHER" id="PTHR23208">
    <property type="entry name" value="LYSOZYME PROTEIN"/>
    <property type="match status" value="1"/>
</dbReference>
<evidence type="ECO:0000256" key="3">
    <source>
        <dbReference type="SAM" id="SignalP"/>
    </source>
</evidence>
<dbReference type="EMBL" id="BTSX01000004">
    <property type="protein sequence ID" value="GMS92005.1"/>
    <property type="molecule type" value="Genomic_DNA"/>
</dbReference>
<evidence type="ECO:0000313" key="4">
    <source>
        <dbReference type="EMBL" id="GMS92005.1"/>
    </source>
</evidence>
<comment type="similarity">
    <text evidence="1">Belongs to the glycosyl hydrolase 25 family.</text>
</comment>
<dbReference type="GO" id="GO:0003796">
    <property type="term" value="F:lysozyme activity"/>
    <property type="evidence" value="ECO:0007669"/>
    <property type="project" value="InterPro"/>
</dbReference>
<gene>
    <name evidence="4" type="ORF">PENTCL1PPCAC_14180</name>
</gene>
<dbReference type="InterPro" id="IPR017853">
    <property type="entry name" value="GH"/>
</dbReference>
<sequence length="239" mass="26307">MILSLLLASSLLYCASAQKYAYGVDINQLGSASNFQCLRQNNYATVFIRGYKPDGKGAVDTNAVSNINMAFNAGLGIEVFMTPNPTSGKKADAQVNELVDALVKGGVTIRTIWIQVTSPINWDKKQATNVNFINLAIQRIRARGIRPGVYTNNYDWQQITNQAGNLGSDVMLWYWNVNSSGVSGETVPNFTDFRAFGNWNSANVKQFGQNEPICGFTANRDVYPLASVARSDRLLNMVE</sequence>
<evidence type="ECO:0000256" key="2">
    <source>
        <dbReference type="ARBA" id="ARBA00022729"/>
    </source>
</evidence>
<dbReference type="GO" id="GO:0009253">
    <property type="term" value="P:peptidoglycan catabolic process"/>
    <property type="evidence" value="ECO:0007669"/>
    <property type="project" value="InterPro"/>
</dbReference>
<feature type="signal peptide" evidence="3">
    <location>
        <begin position="1"/>
        <end position="17"/>
    </location>
</feature>
<dbReference type="Proteomes" id="UP001432027">
    <property type="component" value="Unassembled WGS sequence"/>
</dbReference>
<name>A0AAV5TA53_9BILA</name>
<dbReference type="PANTHER" id="PTHR23208:SF36">
    <property type="entry name" value="LYSOZYME-RELATED"/>
    <property type="match status" value="1"/>
</dbReference>
<keyword evidence="5" id="KW-1185">Reference proteome</keyword>
<dbReference type="InterPro" id="IPR051595">
    <property type="entry name" value="GH25_Enzymes"/>
</dbReference>
<feature type="chain" id="PRO_5043327465" description="Lysozyme" evidence="3">
    <location>
        <begin position="18"/>
        <end position="239"/>
    </location>
</feature>
<dbReference type="GO" id="GO:0016998">
    <property type="term" value="P:cell wall macromolecule catabolic process"/>
    <property type="evidence" value="ECO:0007669"/>
    <property type="project" value="InterPro"/>
</dbReference>
<dbReference type="SUPFAM" id="SSF51445">
    <property type="entry name" value="(Trans)glycosidases"/>
    <property type="match status" value="1"/>
</dbReference>
<proteinExistence type="inferred from homology"/>
<dbReference type="CDD" id="cd06416">
    <property type="entry name" value="GH25_Lys1-like"/>
    <property type="match status" value="1"/>
</dbReference>
<organism evidence="4 5">
    <name type="scientific">Pristionchus entomophagus</name>
    <dbReference type="NCBI Taxonomy" id="358040"/>
    <lineage>
        <taxon>Eukaryota</taxon>
        <taxon>Metazoa</taxon>
        <taxon>Ecdysozoa</taxon>
        <taxon>Nematoda</taxon>
        <taxon>Chromadorea</taxon>
        <taxon>Rhabditida</taxon>
        <taxon>Rhabditina</taxon>
        <taxon>Diplogasteromorpha</taxon>
        <taxon>Diplogasteroidea</taxon>
        <taxon>Neodiplogasteridae</taxon>
        <taxon>Pristionchus</taxon>
    </lineage>
</organism>
<keyword evidence="2 3" id="KW-0732">Signal</keyword>
<dbReference type="GO" id="GO:0045087">
    <property type="term" value="P:innate immune response"/>
    <property type="evidence" value="ECO:0007669"/>
    <property type="project" value="TreeGrafter"/>
</dbReference>
<reference evidence="4" key="1">
    <citation type="submission" date="2023-10" db="EMBL/GenBank/DDBJ databases">
        <title>Genome assembly of Pristionchus species.</title>
        <authorList>
            <person name="Yoshida K."/>
            <person name="Sommer R.J."/>
        </authorList>
    </citation>
    <scope>NUCLEOTIDE SEQUENCE</scope>
    <source>
        <strain evidence="4">RS0144</strain>
    </source>
</reference>
<dbReference type="PROSITE" id="PS51904">
    <property type="entry name" value="GLYCOSYL_HYDROL_F25_2"/>
    <property type="match status" value="1"/>
</dbReference>
<dbReference type="AlphaFoldDB" id="A0AAV5TA53"/>
<protein>
    <recommendedName>
        <fullName evidence="6">Lysozyme</fullName>
    </recommendedName>
</protein>
<dbReference type="Gene3D" id="3.20.20.80">
    <property type="entry name" value="Glycosidases"/>
    <property type="match status" value="1"/>
</dbReference>
<dbReference type="InterPro" id="IPR002053">
    <property type="entry name" value="Glyco_hydro_25"/>
</dbReference>
<evidence type="ECO:0008006" key="6">
    <source>
        <dbReference type="Google" id="ProtNLM"/>
    </source>
</evidence>